<evidence type="ECO:0000313" key="6">
    <source>
        <dbReference type="EMBL" id="TGB00418.1"/>
    </source>
</evidence>
<dbReference type="InterPro" id="IPR008217">
    <property type="entry name" value="Ccc1_fam"/>
</dbReference>
<feature type="transmembrane region" description="Helical" evidence="5">
    <location>
        <begin position="182"/>
        <end position="203"/>
    </location>
</feature>
<keyword evidence="2 5" id="KW-0812">Transmembrane</keyword>
<sequence length="308" mass="34792">MVHEIRSLFHVAITKTGVNRVTAIKKNFFGIEKRLFLQLSLFRYWKENLKIEHNRQTYAKISEAEEKLISSVFPGEHGIDVGRLFHFYVFLSKMLGFTFVTQLMMKVKERRLHRMVNQSADYSVEKVQRIDSLISQERELIAQLKEVRLDFVGAIILGMNDALVEITGSVAGFTLSMSNTKIIAVAGLITGIAASFSMAASEFMAERSAGNMKKAATAAIYTGFSYLLTVILLVLPFFTLPAHEYMLALLFTVIIAVVVIFIFSYYMAVAKEISFRQRFFEMVFVSLGVAALTFFIGFIVKNYMGISA</sequence>
<dbReference type="Proteomes" id="UP000298347">
    <property type="component" value="Unassembled WGS sequence"/>
</dbReference>
<organism evidence="6 7">
    <name type="scientific">Sporolactobacillus shoreae</name>
    <dbReference type="NCBI Taxonomy" id="1465501"/>
    <lineage>
        <taxon>Bacteria</taxon>
        <taxon>Bacillati</taxon>
        <taxon>Bacillota</taxon>
        <taxon>Bacilli</taxon>
        <taxon>Bacillales</taxon>
        <taxon>Sporolactobacillaceae</taxon>
        <taxon>Sporolactobacillus</taxon>
    </lineage>
</organism>
<dbReference type="Pfam" id="PF01988">
    <property type="entry name" value="VIT1"/>
    <property type="match status" value="1"/>
</dbReference>
<protein>
    <recommendedName>
        <fullName evidence="8">Rubrerythrin family protein</fullName>
    </recommendedName>
</protein>
<dbReference type="GO" id="GO:0030026">
    <property type="term" value="P:intracellular manganese ion homeostasis"/>
    <property type="evidence" value="ECO:0007669"/>
    <property type="project" value="InterPro"/>
</dbReference>
<evidence type="ECO:0008006" key="8">
    <source>
        <dbReference type="Google" id="ProtNLM"/>
    </source>
</evidence>
<comment type="subcellular location">
    <subcellularLocation>
        <location evidence="1">Endomembrane system</location>
        <topology evidence="1">Multi-pass membrane protein</topology>
    </subcellularLocation>
</comment>
<feature type="transmembrane region" description="Helical" evidence="5">
    <location>
        <begin position="85"/>
        <end position="105"/>
    </location>
</feature>
<evidence type="ECO:0000256" key="4">
    <source>
        <dbReference type="ARBA" id="ARBA00023136"/>
    </source>
</evidence>
<feature type="transmembrane region" description="Helical" evidence="5">
    <location>
        <begin position="151"/>
        <end position="176"/>
    </location>
</feature>
<dbReference type="RefSeq" id="WP_135347063.1">
    <property type="nucleotide sequence ID" value="NZ_SRJD01000001.1"/>
</dbReference>
<accession>A0A4Z0GUN2</accession>
<dbReference type="EMBL" id="SRJD01000001">
    <property type="protein sequence ID" value="TGB00418.1"/>
    <property type="molecule type" value="Genomic_DNA"/>
</dbReference>
<proteinExistence type="predicted"/>
<evidence type="ECO:0000256" key="5">
    <source>
        <dbReference type="SAM" id="Phobius"/>
    </source>
</evidence>
<dbReference type="OrthoDB" id="9781287at2"/>
<feature type="transmembrane region" description="Helical" evidence="5">
    <location>
        <begin position="215"/>
        <end position="239"/>
    </location>
</feature>
<comment type="caution">
    <text evidence="6">The sequence shown here is derived from an EMBL/GenBank/DDBJ whole genome shotgun (WGS) entry which is preliminary data.</text>
</comment>
<evidence type="ECO:0000313" key="7">
    <source>
        <dbReference type="Proteomes" id="UP000298347"/>
    </source>
</evidence>
<keyword evidence="3 5" id="KW-1133">Transmembrane helix</keyword>
<evidence type="ECO:0000256" key="2">
    <source>
        <dbReference type="ARBA" id="ARBA00022692"/>
    </source>
</evidence>
<keyword evidence="7" id="KW-1185">Reference proteome</keyword>
<feature type="transmembrane region" description="Helical" evidence="5">
    <location>
        <begin position="279"/>
        <end position="300"/>
    </location>
</feature>
<reference evidence="6 7" key="1">
    <citation type="journal article" date="2015" name="Int. J. Syst. Evol. Microbiol.">
        <title>Sporolactobacillus shoreae sp. nov. and Sporolactobacillus spathodeae sp. nov., two spore-forming lactic acid bacteria isolated from tree barks in Thailand.</title>
        <authorList>
            <person name="Thamacharoensuk T."/>
            <person name="Kitahara M."/>
            <person name="Ohkuma M."/>
            <person name="Thongchul N."/>
            <person name="Tanasupawat S."/>
        </authorList>
    </citation>
    <scope>NUCLEOTIDE SEQUENCE [LARGE SCALE GENOMIC DNA]</scope>
    <source>
        <strain evidence="6 7">BK92</strain>
    </source>
</reference>
<name>A0A4Z0GUN2_9BACL</name>
<dbReference type="GO" id="GO:0005384">
    <property type="term" value="F:manganese ion transmembrane transporter activity"/>
    <property type="evidence" value="ECO:0007669"/>
    <property type="project" value="InterPro"/>
</dbReference>
<dbReference type="GO" id="GO:0012505">
    <property type="term" value="C:endomembrane system"/>
    <property type="evidence" value="ECO:0007669"/>
    <property type="project" value="UniProtKB-SubCell"/>
</dbReference>
<feature type="transmembrane region" description="Helical" evidence="5">
    <location>
        <begin position="245"/>
        <end position="267"/>
    </location>
</feature>
<evidence type="ECO:0000256" key="3">
    <source>
        <dbReference type="ARBA" id="ARBA00022989"/>
    </source>
</evidence>
<dbReference type="AlphaFoldDB" id="A0A4Z0GUN2"/>
<keyword evidence="4 5" id="KW-0472">Membrane</keyword>
<gene>
    <name evidence="6" type="ORF">E4665_01710</name>
</gene>
<evidence type="ECO:0000256" key="1">
    <source>
        <dbReference type="ARBA" id="ARBA00004127"/>
    </source>
</evidence>